<gene>
    <name evidence="1" type="ORF">FHG85_12900</name>
</gene>
<dbReference type="Proteomes" id="UP000500961">
    <property type="component" value="Chromosome"/>
</dbReference>
<name>A0A7D4CIE5_9BACT</name>
<proteinExistence type="predicted"/>
<keyword evidence="2" id="KW-1185">Reference proteome</keyword>
<reference evidence="1 2" key="1">
    <citation type="submission" date="2019-07" db="EMBL/GenBank/DDBJ databases">
        <title>Thalassofilum flectens gen. nov., sp. nov., a novel moderate thermophilic anaerobe from a shallow sea hot spring in Kunashir Island (Russia), representing a new family in the order Bacteroidales, and proposal of Thalassofilacea fam. nov.</title>
        <authorList>
            <person name="Kochetkova T.V."/>
            <person name="Podosokorskaya O.A."/>
            <person name="Novikov A."/>
            <person name="Elcheninov A.G."/>
            <person name="Toshchakov S.V."/>
            <person name="Kublanov I.V."/>
        </authorList>
    </citation>
    <scope>NUCLEOTIDE SEQUENCE [LARGE SCALE GENOMIC DNA]</scope>
    <source>
        <strain evidence="1 2">38-H</strain>
    </source>
</reference>
<evidence type="ECO:0000313" key="2">
    <source>
        <dbReference type="Proteomes" id="UP000500961"/>
    </source>
</evidence>
<dbReference type="KEGG" id="ttz:FHG85_12900"/>
<organism evidence="1 2">
    <name type="scientific">Tenuifilum thalassicum</name>
    <dbReference type="NCBI Taxonomy" id="2590900"/>
    <lineage>
        <taxon>Bacteria</taxon>
        <taxon>Pseudomonadati</taxon>
        <taxon>Bacteroidota</taxon>
        <taxon>Bacteroidia</taxon>
        <taxon>Bacteroidales</taxon>
        <taxon>Tenuifilaceae</taxon>
        <taxon>Tenuifilum</taxon>
    </lineage>
</organism>
<dbReference type="AlphaFoldDB" id="A0A7D4CIE5"/>
<dbReference type="SUPFAM" id="SSF69304">
    <property type="entry name" value="Tricorn protease N-terminal domain"/>
    <property type="match status" value="1"/>
</dbReference>
<protein>
    <submittedName>
        <fullName evidence="1">Uncharacterized protein</fullName>
    </submittedName>
</protein>
<sequence length="950" mass="110365">MINRFFYVFIATITLNILFLSNTSVAQYYQTGSEPFNTKWKIKRYNNIRLIFPENAENISNNYLWALNLADSINDTDYREGDKQIDVVLHPNSVLSNGFVSWAPRRMELITQPSPDGEALMWYKNLAIHEMRHVKQMYSLRRGTFRVLSWLFGEQAVGLASGIINPWIFEGDAVWAETSYSYAGRGRSASFFKHYYTHSVTNQKRYTYDKWMLGSYKHYIPNHYAFGYQMVKYINESNGSSAIPNTYRFVGRFPFTIFPTYLGLKFQTGLSRKRIFKRAFAHNDSIWKNDFNNHPNIILPAKRYESFKNFKYPYSINDSITLVYVESIKTTPFFAYLYKNGKFKKIKSIGYLIGKPTFTDSLILWAEYKPHPRWEYKNQTEIKIFNLKTKELATIGNGRYFSPVFYNKRKLIYCISYNDNGSFSLLGLNKSGKIISTYDFSPDVEIQEITIDQDKGNTYGICVTEAGKKLFKIDSNNEFSIIFDAKYNDLRSISYGNSSLFFSLTNGYTENIYQFDLKDSILYSIKDLPVNSTFPFPYKSGIVFSGYSHKGYRVAKNEISLSNRLIVDSIPLYNQIVKANSLTINQTPKPIKASSKDYSGVKTLINVHSWFPFYVMPIDENTISIDGNSIVPGFSILSQNLKGTSILNAGYGYDQTHLYYISYTYRGFWPIVKFNIEQSNNSATLYRVTQSYPTFRDYQKRFSTTIILPYTFKNGLYKSYAQVFNKFEYSNSYIYKESIDAYRSGLYTNELGVYYQNLRRMAHCDLYPRYGIQVIGGVISTPWDYSNLGNLWYGKGVIYLPGIFRNNSLRITGQFQEQDVKYFYLNNKFNMIRGYNDFPSVKFAGISLDYSTPVLYPDLTLSSIAYVKRISINLFADLASNRYKTLINNSIVTLDENLQSSGFDILIDFHLFRTWYPFRLKITQGFMGKERASFSNISLNIDINSNFARH</sequence>
<dbReference type="RefSeq" id="WP_173076578.1">
    <property type="nucleotide sequence ID" value="NZ_CP041345.1"/>
</dbReference>
<evidence type="ECO:0000313" key="1">
    <source>
        <dbReference type="EMBL" id="QKG81126.1"/>
    </source>
</evidence>
<dbReference type="EMBL" id="CP041345">
    <property type="protein sequence ID" value="QKG81126.1"/>
    <property type="molecule type" value="Genomic_DNA"/>
</dbReference>
<accession>A0A7D4CIE5</accession>